<name>A0A9W7C3I9_9STRA</name>
<dbReference type="Proteomes" id="UP001165160">
    <property type="component" value="Unassembled WGS sequence"/>
</dbReference>
<dbReference type="EMBL" id="BRXX01000228">
    <property type="protein sequence ID" value="GMH99000.1"/>
    <property type="molecule type" value="Genomic_DNA"/>
</dbReference>
<feature type="region of interest" description="Disordered" evidence="1">
    <location>
        <begin position="178"/>
        <end position="202"/>
    </location>
</feature>
<gene>
    <name evidence="3" type="ORF">TrVE_jg227</name>
</gene>
<keyword evidence="4" id="KW-1185">Reference proteome</keyword>
<evidence type="ECO:0000313" key="4">
    <source>
        <dbReference type="Proteomes" id="UP001165160"/>
    </source>
</evidence>
<protein>
    <submittedName>
        <fullName evidence="3">Uncharacterized protein</fullName>
    </submittedName>
</protein>
<feature type="chain" id="PRO_5040875008" evidence="2">
    <location>
        <begin position="16"/>
        <end position="202"/>
    </location>
</feature>
<proteinExistence type="predicted"/>
<dbReference type="AlphaFoldDB" id="A0A9W7C3I9"/>
<feature type="region of interest" description="Disordered" evidence="1">
    <location>
        <begin position="44"/>
        <end position="81"/>
    </location>
</feature>
<reference evidence="4" key="1">
    <citation type="journal article" date="2023" name="Commun. Biol.">
        <title>Genome analysis of Parmales, the sister group of diatoms, reveals the evolutionary specialization of diatoms from phago-mixotrophs to photoautotrophs.</title>
        <authorList>
            <person name="Ban H."/>
            <person name="Sato S."/>
            <person name="Yoshikawa S."/>
            <person name="Yamada K."/>
            <person name="Nakamura Y."/>
            <person name="Ichinomiya M."/>
            <person name="Sato N."/>
            <person name="Blanc-Mathieu R."/>
            <person name="Endo H."/>
            <person name="Kuwata A."/>
            <person name="Ogata H."/>
        </authorList>
    </citation>
    <scope>NUCLEOTIDE SEQUENCE [LARGE SCALE GENOMIC DNA]</scope>
    <source>
        <strain evidence="4">NIES 3699</strain>
    </source>
</reference>
<comment type="caution">
    <text evidence="3">The sequence shown here is derived from an EMBL/GenBank/DDBJ whole genome shotgun (WGS) entry which is preliminary data.</text>
</comment>
<sequence>MKLSVFSLLLAPAGAWVVPSSVRASSSVLNSVKGSGMDNGYVPASAGDGGQGQFGAVSPSDWKTPGTSPAGENSFGKSDGGDEPWFSEAVATVFMETSQQESTYLAFTKEAAEFKMAEFEAASPYDFKNKADAQKELVEKLGGYDQFLESDNKKLLKTWDMIHPDPVVVAAAKKKAEEAAAKKKADDEKKKAEEEAKKAEAK</sequence>
<accession>A0A9W7C3I9</accession>
<keyword evidence="2" id="KW-0732">Signal</keyword>
<evidence type="ECO:0000256" key="1">
    <source>
        <dbReference type="SAM" id="MobiDB-lite"/>
    </source>
</evidence>
<feature type="signal peptide" evidence="2">
    <location>
        <begin position="1"/>
        <end position="15"/>
    </location>
</feature>
<evidence type="ECO:0000256" key="2">
    <source>
        <dbReference type="SAM" id="SignalP"/>
    </source>
</evidence>
<organism evidence="3 4">
    <name type="scientific">Triparma verrucosa</name>
    <dbReference type="NCBI Taxonomy" id="1606542"/>
    <lineage>
        <taxon>Eukaryota</taxon>
        <taxon>Sar</taxon>
        <taxon>Stramenopiles</taxon>
        <taxon>Ochrophyta</taxon>
        <taxon>Bolidophyceae</taxon>
        <taxon>Parmales</taxon>
        <taxon>Triparmaceae</taxon>
        <taxon>Triparma</taxon>
    </lineage>
</organism>
<evidence type="ECO:0000313" key="3">
    <source>
        <dbReference type="EMBL" id="GMH99000.1"/>
    </source>
</evidence>